<reference evidence="8" key="1">
    <citation type="submission" date="2022-08" db="EMBL/GenBank/DDBJ databases">
        <authorList>
            <person name="Deng Y."/>
            <person name="Han X.-F."/>
            <person name="Zhang Y.-Q."/>
        </authorList>
    </citation>
    <scope>NUCLEOTIDE SEQUENCE</scope>
    <source>
        <strain evidence="8">CPCC 205763</strain>
    </source>
</reference>
<dbReference type="InterPro" id="IPR029060">
    <property type="entry name" value="PIN-like_dom_sf"/>
</dbReference>
<dbReference type="Gene3D" id="3.40.50.1010">
    <property type="entry name" value="5'-nuclease"/>
    <property type="match status" value="1"/>
</dbReference>
<dbReference type="InterPro" id="IPR022907">
    <property type="entry name" value="VapC_family"/>
</dbReference>
<sequence>MRAVDTNVLVHAFLVDSPLHEKAATAVRELAESPAAWAIPWPCIHEFYAVVTNPKIFPGAALSQAARRQIDIWRSSPSLQLLGETSSHWATLERLLDVAAVVGPRVHDARIAAICVDHGVSDILTQDRDFARFEGVAVVNLE</sequence>
<keyword evidence="5 6" id="KW-0460">Magnesium</keyword>
<evidence type="ECO:0000256" key="4">
    <source>
        <dbReference type="ARBA" id="ARBA00022801"/>
    </source>
</evidence>
<feature type="domain" description="PIN" evidence="7">
    <location>
        <begin position="4"/>
        <end position="134"/>
    </location>
</feature>
<dbReference type="Pfam" id="PF01850">
    <property type="entry name" value="PIN"/>
    <property type="match status" value="1"/>
</dbReference>
<gene>
    <name evidence="6" type="primary">vapC</name>
    <name evidence="8" type="ORF">N1027_19735</name>
</gene>
<evidence type="ECO:0000256" key="6">
    <source>
        <dbReference type="HAMAP-Rule" id="MF_00265"/>
    </source>
</evidence>
<evidence type="ECO:0000256" key="5">
    <source>
        <dbReference type="ARBA" id="ARBA00022842"/>
    </source>
</evidence>
<dbReference type="RefSeq" id="WP_259510743.1">
    <property type="nucleotide sequence ID" value="NZ_JANLCM010000004.1"/>
</dbReference>
<feature type="binding site" evidence="6">
    <location>
        <position position="5"/>
    </location>
    <ligand>
        <name>Mg(2+)</name>
        <dbReference type="ChEBI" id="CHEBI:18420"/>
    </ligand>
</feature>
<accession>A0ABT2GW23</accession>
<comment type="similarity">
    <text evidence="6">Belongs to the PINc/VapC protein family.</text>
</comment>
<dbReference type="SUPFAM" id="SSF88723">
    <property type="entry name" value="PIN domain-like"/>
    <property type="match status" value="1"/>
</dbReference>
<evidence type="ECO:0000256" key="1">
    <source>
        <dbReference type="ARBA" id="ARBA00022649"/>
    </source>
</evidence>
<evidence type="ECO:0000256" key="3">
    <source>
        <dbReference type="ARBA" id="ARBA00022723"/>
    </source>
</evidence>
<comment type="caution">
    <text evidence="8">The sequence shown here is derived from an EMBL/GenBank/DDBJ whole genome shotgun (WGS) entry which is preliminary data.</text>
</comment>
<dbReference type="InterPro" id="IPR002716">
    <property type="entry name" value="PIN_dom"/>
</dbReference>
<feature type="binding site" evidence="6">
    <location>
        <position position="108"/>
    </location>
    <ligand>
        <name>Mg(2+)</name>
        <dbReference type="ChEBI" id="CHEBI:18420"/>
    </ligand>
</feature>
<dbReference type="EC" id="3.1.-.-" evidence="6"/>
<keyword evidence="3 6" id="KW-0479">Metal-binding</keyword>
<dbReference type="EMBL" id="JANLCM010000004">
    <property type="protein sequence ID" value="MCS5720363.1"/>
    <property type="molecule type" value="Genomic_DNA"/>
</dbReference>
<comment type="function">
    <text evidence="6">Toxic component of a toxin-antitoxin (TA) system. An RNase.</text>
</comment>
<keyword evidence="2 6" id="KW-0540">Nuclease</keyword>
<proteinExistence type="inferred from homology"/>
<name>A0ABT2GW23_9MICO</name>
<evidence type="ECO:0000256" key="2">
    <source>
        <dbReference type="ARBA" id="ARBA00022722"/>
    </source>
</evidence>
<evidence type="ECO:0000259" key="7">
    <source>
        <dbReference type="Pfam" id="PF01850"/>
    </source>
</evidence>
<evidence type="ECO:0000313" key="9">
    <source>
        <dbReference type="Proteomes" id="UP001165584"/>
    </source>
</evidence>
<dbReference type="InterPro" id="IPR006226">
    <property type="entry name" value="Mtu_PIN"/>
</dbReference>
<dbReference type="Proteomes" id="UP001165584">
    <property type="component" value="Unassembled WGS sequence"/>
</dbReference>
<comment type="cofactor">
    <cofactor evidence="6">
        <name>Mg(2+)</name>
        <dbReference type="ChEBI" id="CHEBI:18420"/>
    </cofactor>
</comment>
<protein>
    <recommendedName>
        <fullName evidence="6">Ribonuclease VapC</fullName>
        <shortName evidence="6">RNase VapC</shortName>
        <ecNumber evidence="6">3.1.-.-</ecNumber>
    </recommendedName>
    <alternativeName>
        <fullName evidence="6">Toxin VapC</fullName>
    </alternativeName>
</protein>
<keyword evidence="1 6" id="KW-1277">Toxin-antitoxin system</keyword>
<organism evidence="8 9">
    <name type="scientific">Herbiconiux aconitum</name>
    <dbReference type="NCBI Taxonomy" id="2970913"/>
    <lineage>
        <taxon>Bacteria</taxon>
        <taxon>Bacillati</taxon>
        <taxon>Actinomycetota</taxon>
        <taxon>Actinomycetes</taxon>
        <taxon>Micrococcales</taxon>
        <taxon>Microbacteriaceae</taxon>
        <taxon>Herbiconiux</taxon>
    </lineage>
</organism>
<evidence type="ECO:0000313" key="8">
    <source>
        <dbReference type="EMBL" id="MCS5720363.1"/>
    </source>
</evidence>
<keyword evidence="9" id="KW-1185">Reference proteome</keyword>
<keyword evidence="6" id="KW-0800">Toxin</keyword>
<dbReference type="HAMAP" id="MF_00265">
    <property type="entry name" value="VapC_Nob1"/>
    <property type="match status" value="1"/>
</dbReference>
<dbReference type="NCBIfam" id="TIGR00028">
    <property type="entry name" value="Mtu_PIN_fam"/>
    <property type="match status" value="1"/>
</dbReference>
<keyword evidence="4 6" id="KW-0378">Hydrolase</keyword>